<dbReference type="Pfam" id="PF00583">
    <property type="entry name" value="Acetyltransf_1"/>
    <property type="match status" value="1"/>
</dbReference>
<organism evidence="2 3">
    <name type="scientific">Virgibacillus siamensis</name>
    <dbReference type="NCBI Taxonomy" id="480071"/>
    <lineage>
        <taxon>Bacteria</taxon>
        <taxon>Bacillati</taxon>
        <taxon>Bacillota</taxon>
        <taxon>Bacilli</taxon>
        <taxon>Bacillales</taxon>
        <taxon>Bacillaceae</taxon>
        <taxon>Virgibacillus</taxon>
    </lineage>
</organism>
<dbReference type="Proteomes" id="UP001500866">
    <property type="component" value="Unassembled WGS sequence"/>
</dbReference>
<dbReference type="PROSITE" id="PS51186">
    <property type="entry name" value="GNAT"/>
    <property type="match status" value="1"/>
</dbReference>
<evidence type="ECO:0000259" key="1">
    <source>
        <dbReference type="PROSITE" id="PS51186"/>
    </source>
</evidence>
<protein>
    <submittedName>
        <fullName evidence="2">GNAT family protein</fullName>
    </submittedName>
</protein>
<comment type="caution">
    <text evidence="2">The sequence shown here is derived from an EMBL/GenBank/DDBJ whole genome shotgun (WGS) entry which is preliminary data.</text>
</comment>
<dbReference type="Gene3D" id="3.40.630.30">
    <property type="match status" value="1"/>
</dbReference>
<sequence>MNLTIRSMNEDLAKQILSWKYESPYDFYNNEVNNEGIKERLDGSYQVLLDEKGKVFGFLCTGETARIPIGNKYGVYNENFVDIGLGMNPNYAGNGYGYDFCSFIINYIRENNKGIPMRLSVATFNKRAIRLYEKLGFEEGDKFAAGSVDFITMIKGDLD</sequence>
<dbReference type="EMBL" id="BAAADS010000006">
    <property type="protein sequence ID" value="GAA0596608.1"/>
    <property type="molecule type" value="Genomic_DNA"/>
</dbReference>
<dbReference type="RefSeq" id="WP_343811004.1">
    <property type="nucleotide sequence ID" value="NZ_BAAADS010000006.1"/>
</dbReference>
<proteinExistence type="predicted"/>
<evidence type="ECO:0000313" key="3">
    <source>
        <dbReference type="Proteomes" id="UP001500866"/>
    </source>
</evidence>
<name>A0ABN1FS74_9BACI</name>
<dbReference type="InterPro" id="IPR000182">
    <property type="entry name" value="GNAT_dom"/>
</dbReference>
<dbReference type="SUPFAM" id="SSF55729">
    <property type="entry name" value="Acyl-CoA N-acyltransferases (Nat)"/>
    <property type="match status" value="1"/>
</dbReference>
<dbReference type="InterPro" id="IPR016181">
    <property type="entry name" value="Acyl_CoA_acyltransferase"/>
</dbReference>
<accession>A0ABN1FS74</accession>
<gene>
    <name evidence="2" type="ORF">GCM10009001_10940</name>
</gene>
<feature type="domain" description="N-acetyltransferase" evidence="1">
    <location>
        <begin position="3"/>
        <end position="158"/>
    </location>
</feature>
<reference evidence="2 3" key="1">
    <citation type="journal article" date="2019" name="Int. J. Syst. Evol. Microbiol.">
        <title>The Global Catalogue of Microorganisms (GCM) 10K type strain sequencing project: providing services to taxonomists for standard genome sequencing and annotation.</title>
        <authorList>
            <consortium name="The Broad Institute Genomics Platform"/>
            <consortium name="The Broad Institute Genome Sequencing Center for Infectious Disease"/>
            <person name="Wu L."/>
            <person name="Ma J."/>
        </authorList>
    </citation>
    <scope>NUCLEOTIDE SEQUENCE [LARGE SCALE GENOMIC DNA]</scope>
    <source>
        <strain evidence="2 3">JCM 15395</strain>
    </source>
</reference>
<keyword evidence="3" id="KW-1185">Reference proteome</keyword>
<evidence type="ECO:0000313" key="2">
    <source>
        <dbReference type="EMBL" id="GAA0596608.1"/>
    </source>
</evidence>